<accession>A0A917VD10</accession>
<dbReference type="Pfam" id="PF06527">
    <property type="entry name" value="TniQ"/>
    <property type="match status" value="1"/>
</dbReference>
<dbReference type="RefSeq" id="WP_189322051.1">
    <property type="nucleotide sequence ID" value="NZ_BMPQ01000005.1"/>
</dbReference>
<evidence type="ECO:0000313" key="3">
    <source>
        <dbReference type="EMBL" id="GGK64263.1"/>
    </source>
</evidence>
<dbReference type="Proteomes" id="UP000637788">
    <property type="component" value="Unassembled WGS sequence"/>
</dbReference>
<gene>
    <name evidence="3" type="ORF">GCM10010094_26490</name>
</gene>
<organism evidence="3 4">
    <name type="scientific">Streptomyces flaveus</name>
    <dbReference type="NCBI Taxonomy" id="66370"/>
    <lineage>
        <taxon>Bacteria</taxon>
        <taxon>Bacillati</taxon>
        <taxon>Actinomycetota</taxon>
        <taxon>Actinomycetes</taxon>
        <taxon>Kitasatosporales</taxon>
        <taxon>Streptomycetaceae</taxon>
        <taxon>Streptomyces</taxon>
        <taxon>Streptomyces aurantiacus group</taxon>
    </lineage>
</organism>
<reference evidence="3" key="1">
    <citation type="journal article" date="2014" name="Int. J. Syst. Evol. Microbiol.">
        <title>Complete genome sequence of Corynebacterium casei LMG S-19264T (=DSM 44701T), isolated from a smear-ripened cheese.</title>
        <authorList>
            <consortium name="US DOE Joint Genome Institute (JGI-PGF)"/>
            <person name="Walter F."/>
            <person name="Albersmeier A."/>
            <person name="Kalinowski J."/>
            <person name="Ruckert C."/>
        </authorList>
    </citation>
    <scope>NUCLEOTIDE SEQUENCE</scope>
    <source>
        <strain evidence="3">JCM 3035</strain>
    </source>
</reference>
<evidence type="ECO:0000313" key="4">
    <source>
        <dbReference type="Proteomes" id="UP000637788"/>
    </source>
</evidence>
<dbReference type="InterPro" id="IPR009492">
    <property type="entry name" value="TniQ"/>
</dbReference>
<protein>
    <recommendedName>
        <fullName evidence="2">TniQ domain-containing protein</fullName>
    </recommendedName>
</protein>
<evidence type="ECO:0000259" key="2">
    <source>
        <dbReference type="Pfam" id="PF06527"/>
    </source>
</evidence>
<keyword evidence="4" id="KW-1185">Reference proteome</keyword>
<feature type="region of interest" description="Disordered" evidence="1">
    <location>
        <begin position="1"/>
        <end position="20"/>
    </location>
</feature>
<name>A0A917VD10_9ACTN</name>
<reference evidence="3" key="2">
    <citation type="submission" date="2020-09" db="EMBL/GenBank/DDBJ databases">
        <authorList>
            <person name="Sun Q."/>
            <person name="Ohkuma M."/>
        </authorList>
    </citation>
    <scope>NUCLEOTIDE SEQUENCE</scope>
    <source>
        <strain evidence="3">JCM 3035</strain>
    </source>
</reference>
<dbReference type="EMBL" id="BMPQ01000005">
    <property type="protein sequence ID" value="GGK64263.1"/>
    <property type="molecule type" value="Genomic_DNA"/>
</dbReference>
<proteinExistence type="predicted"/>
<feature type="domain" description="TniQ" evidence="2">
    <location>
        <begin position="23"/>
        <end position="159"/>
    </location>
</feature>
<evidence type="ECO:0000256" key="1">
    <source>
        <dbReference type="SAM" id="MobiDB-lite"/>
    </source>
</evidence>
<sequence length="361" mass="40885">MSTAKKTAQKRRQPRRTLTEPVIQPIPGESLTSWIGALAEQQGFEMKPLLRELHLDRLGGLSGAEMRLSDPVVRRMEKLTGIDAERLHAMTLARYAGNALPHLPLFSSDGVAVQQWHKGAWFHRSQARWCTKCLRGNDGPRWLLPWKLPWSFACVDHAVFMVTECQACWGIVDFRHDAPPERTCENWTDEGEWTYGLGEPCGFSLKMCQPVPVSDDSVLALQARVNAWLDGTPTHEDRQLVALAAVLIPLLSPSMVRRGDPLLRYAVRSPRGTSQRQRKGRRPWTDSLRVAAAVYAADRFLSYGYSASEVADWIVDLRLLDHRRTPWRMDVAEWAYGPSLRPNPFVEPLVHRGLIILGGWL</sequence>
<dbReference type="AlphaFoldDB" id="A0A917VD10"/>
<comment type="caution">
    <text evidence="3">The sequence shown here is derived from an EMBL/GenBank/DDBJ whole genome shotgun (WGS) entry which is preliminary data.</text>
</comment>